<keyword evidence="2" id="KW-0805">Transcription regulation</keyword>
<dbReference type="GO" id="GO:0003677">
    <property type="term" value="F:DNA binding"/>
    <property type="evidence" value="ECO:0007669"/>
    <property type="project" value="UniProtKB-KW"/>
</dbReference>
<evidence type="ECO:0000256" key="1">
    <source>
        <dbReference type="ARBA" id="ARBA00010641"/>
    </source>
</evidence>
<dbReference type="EMBL" id="QLYR01000004">
    <property type="protein sequence ID" value="RAQ28815.1"/>
    <property type="molecule type" value="Genomic_DNA"/>
</dbReference>
<gene>
    <name evidence="8" type="ORF">DPQ25_08495</name>
</gene>
<evidence type="ECO:0000256" key="2">
    <source>
        <dbReference type="ARBA" id="ARBA00023015"/>
    </source>
</evidence>
<dbReference type="InterPro" id="IPR014284">
    <property type="entry name" value="RNA_pol_sigma-70_dom"/>
</dbReference>
<dbReference type="PANTHER" id="PTHR43133">
    <property type="entry name" value="RNA POLYMERASE ECF-TYPE SIGMA FACTO"/>
    <property type="match status" value="1"/>
</dbReference>
<proteinExistence type="inferred from homology"/>
<comment type="similarity">
    <text evidence="1">Belongs to the sigma-70 factor family. ECF subfamily.</text>
</comment>
<dbReference type="SUPFAM" id="SSF88946">
    <property type="entry name" value="Sigma2 domain of RNA polymerase sigma factors"/>
    <property type="match status" value="1"/>
</dbReference>
<dbReference type="Proteomes" id="UP000249377">
    <property type="component" value="Unassembled WGS sequence"/>
</dbReference>
<dbReference type="Pfam" id="PF08281">
    <property type="entry name" value="Sigma70_r4_2"/>
    <property type="match status" value="1"/>
</dbReference>
<dbReference type="RefSeq" id="WP_112332736.1">
    <property type="nucleotide sequence ID" value="NZ_QLYR01000004.1"/>
</dbReference>
<keyword evidence="3" id="KW-0731">Sigma factor</keyword>
<keyword evidence="5" id="KW-0804">Transcription</keyword>
<dbReference type="InterPro" id="IPR007627">
    <property type="entry name" value="RNA_pol_sigma70_r2"/>
</dbReference>
<dbReference type="NCBIfam" id="TIGR02937">
    <property type="entry name" value="sigma70-ECF"/>
    <property type="match status" value="1"/>
</dbReference>
<evidence type="ECO:0008006" key="10">
    <source>
        <dbReference type="Google" id="ProtNLM"/>
    </source>
</evidence>
<evidence type="ECO:0000256" key="4">
    <source>
        <dbReference type="ARBA" id="ARBA00023125"/>
    </source>
</evidence>
<evidence type="ECO:0000259" key="6">
    <source>
        <dbReference type="Pfam" id="PF04542"/>
    </source>
</evidence>
<dbReference type="Pfam" id="PF04542">
    <property type="entry name" value="Sigma70_r2"/>
    <property type="match status" value="1"/>
</dbReference>
<dbReference type="GO" id="GO:0016987">
    <property type="term" value="F:sigma factor activity"/>
    <property type="evidence" value="ECO:0007669"/>
    <property type="project" value="UniProtKB-KW"/>
</dbReference>
<name>A0A328UGD4_9FIRM</name>
<evidence type="ECO:0000313" key="9">
    <source>
        <dbReference type="Proteomes" id="UP000249377"/>
    </source>
</evidence>
<feature type="domain" description="RNA polymerase sigma-70 region 2" evidence="6">
    <location>
        <begin position="13"/>
        <end position="75"/>
    </location>
</feature>
<evidence type="ECO:0000256" key="3">
    <source>
        <dbReference type="ARBA" id="ARBA00023082"/>
    </source>
</evidence>
<dbReference type="AlphaFoldDB" id="A0A328UGD4"/>
<evidence type="ECO:0000313" key="8">
    <source>
        <dbReference type="EMBL" id="RAQ28815.1"/>
    </source>
</evidence>
<feature type="domain" description="RNA polymerase sigma factor 70 region 4 type 2" evidence="7">
    <location>
        <begin position="109"/>
        <end position="158"/>
    </location>
</feature>
<dbReference type="Gene3D" id="1.10.1740.10">
    <property type="match status" value="1"/>
</dbReference>
<dbReference type="CDD" id="cd06171">
    <property type="entry name" value="Sigma70_r4"/>
    <property type="match status" value="1"/>
</dbReference>
<reference evidence="8 9" key="1">
    <citation type="submission" date="2018-06" db="EMBL/GenBank/DDBJ databases">
        <title>Noncontiguous genome sequence of Ruminococcaceae bacterium ASD2818.</title>
        <authorList>
            <person name="Chaplin A.V."/>
            <person name="Sokolova S.R."/>
            <person name="Kochetkova T.O."/>
            <person name="Goltsov A.Y."/>
            <person name="Trofimov D.Y."/>
            <person name="Efimov B.A."/>
        </authorList>
    </citation>
    <scope>NUCLEOTIDE SEQUENCE [LARGE SCALE GENOMIC DNA]</scope>
    <source>
        <strain evidence="8 9">ASD2818</strain>
    </source>
</reference>
<keyword evidence="4" id="KW-0238">DNA-binding</keyword>
<dbReference type="PANTHER" id="PTHR43133:SF8">
    <property type="entry name" value="RNA POLYMERASE SIGMA FACTOR HI_1459-RELATED"/>
    <property type="match status" value="1"/>
</dbReference>
<accession>A0A328UGD4</accession>
<dbReference type="InterPro" id="IPR013325">
    <property type="entry name" value="RNA_pol_sigma_r2"/>
</dbReference>
<dbReference type="GO" id="GO:0006352">
    <property type="term" value="P:DNA-templated transcription initiation"/>
    <property type="evidence" value="ECO:0007669"/>
    <property type="project" value="InterPro"/>
</dbReference>
<evidence type="ECO:0000259" key="7">
    <source>
        <dbReference type="Pfam" id="PF08281"/>
    </source>
</evidence>
<dbReference type="InterPro" id="IPR013249">
    <property type="entry name" value="RNA_pol_sigma70_r4_t2"/>
</dbReference>
<organism evidence="8 9">
    <name type="scientific">Hydrogeniiclostridium mannosilyticum</name>
    <dbReference type="NCBI Taxonomy" id="2764322"/>
    <lineage>
        <taxon>Bacteria</taxon>
        <taxon>Bacillati</taxon>
        <taxon>Bacillota</taxon>
        <taxon>Clostridia</taxon>
        <taxon>Eubacteriales</taxon>
        <taxon>Acutalibacteraceae</taxon>
        <taxon>Hydrogeniiclostridium</taxon>
    </lineage>
</organism>
<dbReference type="InterPro" id="IPR013324">
    <property type="entry name" value="RNA_pol_sigma_r3/r4-like"/>
</dbReference>
<protein>
    <recommendedName>
        <fullName evidence="10">RNA polymerase sigma factor</fullName>
    </recommendedName>
</protein>
<dbReference type="SUPFAM" id="SSF88659">
    <property type="entry name" value="Sigma3 and sigma4 domains of RNA polymerase sigma factors"/>
    <property type="match status" value="1"/>
</dbReference>
<dbReference type="InterPro" id="IPR039425">
    <property type="entry name" value="RNA_pol_sigma-70-like"/>
</dbReference>
<dbReference type="InterPro" id="IPR036388">
    <property type="entry name" value="WH-like_DNA-bd_sf"/>
</dbReference>
<comment type="caution">
    <text evidence="8">The sequence shown here is derived from an EMBL/GenBank/DDBJ whole genome shotgun (WGS) entry which is preliminary data.</text>
</comment>
<keyword evidence="9" id="KW-1185">Reference proteome</keyword>
<dbReference type="Gene3D" id="1.10.10.10">
    <property type="entry name" value="Winged helix-like DNA-binding domain superfamily/Winged helix DNA-binding domain"/>
    <property type="match status" value="1"/>
</dbReference>
<sequence length="550" mass="61763">MDIHALYTEITSTYAEKILNWAVRKTGCRADGEDLAQEVLLQVFLALRGQQLRSPEHFVWKVAHHVWCNRLRALKSCRTCELPEVLPDGTDFTHDLAEAEALQDSLARMRRGLADLSRTQREMMILHYLDGLSVREVAERLGTTASAVTWHLFDARKQVREELTMYNDTSAVYRPGRLTIGCSGEAPAYPDTQKVSDSLLRQNLCLLCHSGGKTLDELAAATGVPKPFLEYDLDWLTKHEFLCLSGSRYYTSFIILNQQYFANRLEVYSSAQKDFLDVILGGLWAQEDNIRSLGFYGSDFPAERLYWSILMLFTSYCSRNSSLLLRLKSQDLCEIRPDGGKYFIMAADASTPLSQLEPRGWNDFYGICSDFCESGGKYESYYWLGVHCFAAPENRPEIVSAAAGSRALLHQAYCAASKPGFSPESLPPEAQEKLAAAVESGLLGSPENGYRPGFVIMTPGQLARLQNEVFAPLLEKITPQLHRLSERFFKLHRRDFPRAGEGNITHHVYLDLWSFGIYAMRSAVNTGSLALPETPAQGVPLTLVLIEQQA</sequence>
<evidence type="ECO:0000256" key="5">
    <source>
        <dbReference type="ARBA" id="ARBA00023163"/>
    </source>
</evidence>